<dbReference type="SUPFAM" id="SSF88697">
    <property type="entry name" value="PUA domain-like"/>
    <property type="match status" value="1"/>
</dbReference>
<accession>X1ETM3</accession>
<proteinExistence type="predicted"/>
<comment type="caution">
    <text evidence="1">The sequence shown here is derived from an EMBL/GenBank/DDBJ whole genome shotgun (WGS) entry which is preliminary data.</text>
</comment>
<evidence type="ECO:0000313" key="1">
    <source>
        <dbReference type="EMBL" id="GAH20494.1"/>
    </source>
</evidence>
<name>X1ETM3_9ZZZZ</name>
<evidence type="ECO:0008006" key="2">
    <source>
        <dbReference type="Google" id="ProtNLM"/>
    </source>
</evidence>
<dbReference type="AlphaFoldDB" id="X1ETM3"/>
<dbReference type="InterPro" id="IPR015947">
    <property type="entry name" value="PUA-like_sf"/>
</dbReference>
<dbReference type="EMBL" id="BARU01001760">
    <property type="protein sequence ID" value="GAH20494.1"/>
    <property type="molecule type" value="Genomic_DNA"/>
</dbReference>
<protein>
    <recommendedName>
        <fullName evidence="2">ASCH domain-containing protein</fullName>
    </recommendedName>
</protein>
<sequence length="145" mass="16929">MANYHLVILKKPYLDAILGGQKRIESRFIKTRRYAFGRVLPGDKLFLKVSSGPVCATAAAAAVKNFENLTPRQIIEIKQRYNDYIRGSDEYWQSRMNCKFGFLVWLKDVKPLEPVRIHKKDWRAWVILTEKENFGLLKMEAVKKP</sequence>
<reference evidence="1" key="1">
    <citation type="journal article" date="2014" name="Front. Microbiol.">
        <title>High frequency of phylogenetically diverse reductive dehalogenase-homologous genes in deep subseafloor sedimentary metagenomes.</title>
        <authorList>
            <person name="Kawai M."/>
            <person name="Futagami T."/>
            <person name="Toyoda A."/>
            <person name="Takaki Y."/>
            <person name="Nishi S."/>
            <person name="Hori S."/>
            <person name="Arai W."/>
            <person name="Tsubouchi T."/>
            <person name="Morono Y."/>
            <person name="Uchiyama I."/>
            <person name="Ito T."/>
            <person name="Fujiyama A."/>
            <person name="Inagaki F."/>
            <person name="Takami H."/>
        </authorList>
    </citation>
    <scope>NUCLEOTIDE SEQUENCE</scope>
    <source>
        <strain evidence="1">Expedition CK06-06</strain>
    </source>
</reference>
<organism evidence="1">
    <name type="scientific">marine sediment metagenome</name>
    <dbReference type="NCBI Taxonomy" id="412755"/>
    <lineage>
        <taxon>unclassified sequences</taxon>
        <taxon>metagenomes</taxon>
        <taxon>ecological metagenomes</taxon>
    </lineage>
</organism>
<gene>
    <name evidence="1" type="ORF">S03H2_04440</name>
</gene>